<dbReference type="RefSeq" id="WP_228391646.1">
    <property type="nucleotide sequence ID" value="NZ_JAMXLT020000031.1"/>
</dbReference>
<evidence type="ECO:0000313" key="6">
    <source>
        <dbReference type="Proteomes" id="UP001204439"/>
    </source>
</evidence>
<dbReference type="EMBL" id="JAMXLT020000031">
    <property type="protein sequence ID" value="MDW8550395.1"/>
    <property type="molecule type" value="Genomic_DNA"/>
</dbReference>
<keyword evidence="2" id="KW-0472">Membrane</keyword>
<evidence type="ECO:0000256" key="1">
    <source>
        <dbReference type="ARBA" id="ARBA00004442"/>
    </source>
</evidence>
<gene>
    <name evidence="5" type="ORF">NG800_015820</name>
</gene>
<proteinExistence type="predicted"/>
<evidence type="ECO:0000256" key="2">
    <source>
        <dbReference type="ARBA" id="ARBA00023136"/>
    </source>
</evidence>
<evidence type="ECO:0000256" key="4">
    <source>
        <dbReference type="SAM" id="SignalP"/>
    </source>
</evidence>
<evidence type="ECO:0000313" key="5">
    <source>
        <dbReference type="EMBL" id="MDW8550395.1"/>
    </source>
</evidence>
<keyword evidence="3" id="KW-0998">Cell outer membrane</keyword>
<protein>
    <recommendedName>
        <fullName evidence="7">TonB-dependent receptor</fullName>
    </recommendedName>
</protein>
<keyword evidence="6" id="KW-1185">Reference proteome</keyword>
<feature type="chain" id="PRO_5045136066" description="TonB-dependent receptor" evidence="4">
    <location>
        <begin position="23"/>
        <end position="469"/>
    </location>
</feature>
<comment type="subcellular location">
    <subcellularLocation>
        <location evidence="1">Cell outer membrane</location>
    </subcellularLocation>
</comment>
<comment type="caution">
    <text evidence="5">The sequence shown here is derived from an EMBL/GenBank/DDBJ whole genome shotgun (WGS) entry which is preliminary data.</text>
</comment>
<dbReference type="Gene3D" id="2.40.170.20">
    <property type="entry name" value="TonB-dependent receptor, beta-barrel domain"/>
    <property type="match status" value="1"/>
</dbReference>
<dbReference type="InterPro" id="IPR036942">
    <property type="entry name" value="Beta-barrel_TonB_sf"/>
</dbReference>
<organism evidence="5 6">
    <name type="scientific">Epilithonimonas ginsengisoli</name>
    <dbReference type="NCBI Taxonomy" id="1245592"/>
    <lineage>
        <taxon>Bacteria</taxon>
        <taxon>Pseudomonadati</taxon>
        <taxon>Bacteroidota</taxon>
        <taxon>Flavobacteriia</taxon>
        <taxon>Flavobacteriales</taxon>
        <taxon>Weeksellaceae</taxon>
        <taxon>Chryseobacterium group</taxon>
        <taxon>Epilithonimonas</taxon>
    </lineage>
</organism>
<dbReference type="SUPFAM" id="SSF56935">
    <property type="entry name" value="Porins"/>
    <property type="match status" value="1"/>
</dbReference>
<evidence type="ECO:0008006" key="7">
    <source>
        <dbReference type="Google" id="ProtNLM"/>
    </source>
</evidence>
<sequence>MRKSVIKISALGLVLSFASVYGQETTDSLAVKNAVKAAKTEKGVKTVTASSKEDNNRNVMLNAANNTSPRDVNIGLPSTVGGITILENDLPAVYFFWPELPNKTWRQSVGLEKTGLLKMDQLANTMGDLGFTVNSYSQTGTKDFKLKGKFTTSTFGWLQGDVNVSGPISKNGWTYTAGAFLNYDPSTFKLGFARNVDETKIFRFGLTKYFNDNKGKITVAYKYSDSYNVGNYAVFQYGENGKVTELDNFKIGRDSYVLRDGEVKMKDILSGDTYWAGLSGNDSRNTSHNIDIVGNYLLNNGWDFKFSTRAHFAIAKSTNVIPLSIFNAEAGDGYTLASNGQAYTGNVGTQLALHTPSTPITNIAGRFSLSKQVGNHNVTFGVLEQFYKVNDFKSNRSFYFQTVEPQPQRLIGPGTDSDGYYNYNAGGEFHSGTENKISVYGTDEWKVSDNFNLSYGLHLRNHTVDGEFL</sequence>
<feature type="signal peptide" evidence="4">
    <location>
        <begin position="1"/>
        <end position="22"/>
    </location>
</feature>
<name>A0ABU4JL12_9FLAO</name>
<reference evidence="5 6" key="1">
    <citation type="submission" date="2023-11" db="EMBL/GenBank/DDBJ databases">
        <title>First isolation, identification, and characterization of non-pathogenic Epilithonimonas ginsengisoli isolated from diseased farmed rainbow trout (Oncorhynchus mykiss) in Chile.</title>
        <authorList>
            <person name="Miranda C.D."/>
            <person name="Irgang R."/>
            <person name="Concha C."/>
            <person name="Rojas R."/>
            <person name="Avendano R."/>
        </authorList>
    </citation>
    <scope>NUCLEOTIDE SEQUENCE [LARGE SCALE GENOMIC DNA]</scope>
    <source>
        <strain evidence="5 6">FP99</strain>
    </source>
</reference>
<evidence type="ECO:0000256" key="3">
    <source>
        <dbReference type="ARBA" id="ARBA00023237"/>
    </source>
</evidence>
<dbReference type="Proteomes" id="UP001204439">
    <property type="component" value="Unassembled WGS sequence"/>
</dbReference>
<keyword evidence="4" id="KW-0732">Signal</keyword>
<accession>A0ABU4JL12</accession>